<dbReference type="EMBL" id="CP000113">
    <property type="protein sequence ID" value="ABF88047.1"/>
    <property type="molecule type" value="Genomic_DNA"/>
</dbReference>
<dbReference type="AlphaFoldDB" id="Q1CVI2"/>
<reference evidence="1 2" key="1">
    <citation type="journal article" date="2006" name="Proc. Natl. Acad. Sci. U.S.A.">
        <title>Evolution of sensory complexity recorded in a myxobacterial genome.</title>
        <authorList>
            <person name="Goldman B.S."/>
            <person name="Nierman W.C."/>
            <person name="Kaiser D."/>
            <person name="Slater S.C."/>
            <person name="Durkin A.S."/>
            <person name="Eisen J.A."/>
            <person name="Ronning C.M."/>
            <person name="Barbazuk W.B."/>
            <person name="Blanchard M."/>
            <person name="Field C."/>
            <person name="Halling C."/>
            <person name="Hinkle G."/>
            <person name="Iartchuk O."/>
            <person name="Kim H.S."/>
            <person name="Mackenzie C."/>
            <person name="Madupu R."/>
            <person name="Miller N."/>
            <person name="Shvartsbeyn A."/>
            <person name="Sullivan S.A."/>
            <person name="Vaudin M."/>
            <person name="Wiegand R."/>
            <person name="Kaplan H.B."/>
        </authorList>
    </citation>
    <scope>NUCLEOTIDE SEQUENCE [LARGE SCALE GENOMIC DNA]</scope>
    <source>
        <strain evidence="2">DK1622</strain>
    </source>
</reference>
<accession>Q1CVI2</accession>
<dbReference type="Proteomes" id="UP000002402">
    <property type="component" value="Chromosome"/>
</dbReference>
<name>Q1CVI2_MYXXD</name>
<sequence length="77" mass="8704">MASRWMRAAPDRRADLDACGVDDRTDVDASTACDGRMPFAFVTGPGSRSTWNGTLRMPMRRGGGHVWSWVWLRPHQR</sequence>
<organism evidence="1 2">
    <name type="scientific">Myxococcus xanthus (strain DK1622)</name>
    <dbReference type="NCBI Taxonomy" id="246197"/>
    <lineage>
        <taxon>Bacteria</taxon>
        <taxon>Pseudomonadati</taxon>
        <taxon>Myxococcota</taxon>
        <taxon>Myxococcia</taxon>
        <taxon>Myxococcales</taxon>
        <taxon>Cystobacterineae</taxon>
        <taxon>Myxococcaceae</taxon>
        <taxon>Myxococcus</taxon>
    </lineage>
</organism>
<dbReference type="EnsemblBacteria" id="ABF88047">
    <property type="protein sequence ID" value="ABF88047"/>
    <property type="gene ID" value="MXAN_7488"/>
</dbReference>
<protein>
    <submittedName>
        <fullName evidence="1">Uncharacterized protein</fullName>
    </submittedName>
</protein>
<keyword evidence="2" id="KW-1185">Reference proteome</keyword>
<evidence type="ECO:0000313" key="1">
    <source>
        <dbReference type="EMBL" id="ABF88047.1"/>
    </source>
</evidence>
<evidence type="ECO:0000313" key="2">
    <source>
        <dbReference type="Proteomes" id="UP000002402"/>
    </source>
</evidence>
<gene>
    <name evidence="1" type="ordered locus">MXAN_7488</name>
</gene>
<dbReference type="KEGG" id="mxa:MXAN_7488"/>
<proteinExistence type="predicted"/>
<dbReference type="HOGENOM" id="CLU_2634391_0_0_7"/>